<keyword evidence="22" id="KW-0812">Transmembrane</keyword>
<evidence type="ECO:0000259" key="23">
    <source>
        <dbReference type="Pfam" id="PF01467"/>
    </source>
</evidence>
<dbReference type="AlphaFoldDB" id="A0ABD0T5T8"/>
<dbReference type="EC" id="2.7.7.3" evidence="4"/>
<evidence type="ECO:0000256" key="15">
    <source>
        <dbReference type="ARBA" id="ARBA00051912"/>
    </source>
</evidence>
<accession>A0ABD0T5T8</accession>
<dbReference type="SUPFAM" id="SSF52540">
    <property type="entry name" value="P-loop containing nucleoside triphosphate hydrolases"/>
    <property type="match status" value="1"/>
</dbReference>
<feature type="domain" description="Cytidyltransferase-like" evidence="23">
    <location>
        <begin position="174"/>
        <end position="317"/>
    </location>
</feature>
<evidence type="ECO:0000256" key="13">
    <source>
        <dbReference type="ARBA" id="ARBA00023268"/>
    </source>
</evidence>
<dbReference type="Proteomes" id="UP001549921">
    <property type="component" value="Unassembled WGS sequence"/>
</dbReference>
<dbReference type="CDD" id="cd02022">
    <property type="entry name" value="DPCK"/>
    <property type="match status" value="1"/>
</dbReference>
<evidence type="ECO:0000256" key="11">
    <source>
        <dbReference type="ARBA" id="ARBA00022840"/>
    </source>
</evidence>
<comment type="similarity">
    <text evidence="19">In the central section; belongs to the eukaryotic CoaD family.</text>
</comment>
<name>A0ABD0T5T8_LOXSC</name>
<comment type="function">
    <text evidence="16">Bifunctional enzyme that catalyzes the fourth and fifth sequential steps of CoA biosynthetic pathway. The fourth reaction is catalyzed by the phosphopantetheine adenylyltransferase, coded by the coaD domain; the fifth reaction is catalyzed by the dephospho-CoA kinase, coded by the coaE domain. May act as a point of CoA biosynthesis regulation.</text>
</comment>
<sequence length="540" mass="61093">MCMCSSYSEYFLVLVLSLTLYYLFNMNIAEDKTMAKNGLLFVSNAAKAHSACQKASKYVQKKLYINLRKNTQFTLPTVSQEIEKLYTKATSECLNLDVRLIVKPSEAVNTIKTNTPIDILMYDSALTNEVKDLEKSVVNLNTDYKLQSIEFADIKQADINPKDEPVKTYEYVALGGTFDRLHNGHKILLSQAVLRSTKHVTVGITDVNMIQSKKLWELIEPVEQRMKAVLDFLTDINPDLEYNVFPLQDLYGPTKDDPKFQMIVVSEETFRGAVKINEKRKENGLNPMDTYVITMAEDSHPQRSHEEEQKVSSSNQRMRLLGTILRPPVPNPNIPDWPYVIGLAGGIASGKSSIAEKLKKKGAGLVNCDIIAHELYKPGLPLNSTLVEAFGKHIINDKGEVDRKILGQIVFSDKDQLEKLNSIMWPAVLAEAQRQTHALGAAGHRVVVMEAAVMVRAKWYRSCHQLWSVIIPPEEAVKRLQKRNNLTEEEARQRIAAQPSNAEQIAAANIVFSPYWSYEYTQAQVDRAWDQLQEYLKSRG</sequence>
<dbReference type="PANTHER" id="PTHR10695">
    <property type="entry name" value="DEPHOSPHO-COA KINASE-RELATED"/>
    <property type="match status" value="1"/>
</dbReference>
<evidence type="ECO:0000256" key="16">
    <source>
        <dbReference type="ARBA" id="ARBA00059677"/>
    </source>
</evidence>
<keyword evidence="6" id="KW-0597">Phosphoprotein</keyword>
<dbReference type="InterPro" id="IPR004821">
    <property type="entry name" value="Cyt_trans-like"/>
</dbReference>
<comment type="catalytic activity">
    <reaction evidence="15">
        <text>3'-dephospho-CoA + ATP = ADP + CoA + H(+)</text>
        <dbReference type="Rhea" id="RHEA:18245"/>
        <dbReference type="ChEBI" id="CHEBI:15378"/>
        <dbReference type="ChEBI" id="CHEBI:30616"/>
        <dbReference type="ChEBI" id="CHEBI:57287"/>
        <dbReference type="ChEBI" id="CHEBI:57328"/>
        <dbReference type="ChEBI" id="CHEBI:456216"/>
        <dbReference type="EC" id="2.7.1.24"/>
    </reaction>
    <physiologicalReaction direction="left-to-right" evidence="15">
        <dbReference type="Rhea" id="RHEA:18246"/>
    </physiologicalReaction>
</comment>
<protein>
    <recommendedName>
        <fullName evidence="21">Bifunctional coenzyme A synthase</fullName>
        <ecNumber evidence="20">2.7.1.24</ecNumber>
        <ecNumber evidence="4">2.7.7.3</ecNumber>
    </recommendedName>
</protein>
<evidence type="ECO:0000256" key="8">
    <source>
        <dbReference type="ARBA" id="ARBA00022695"/>
    </source>
</evidence>
<dbReference type="EMBL" id="JBEDNZ010000009">
    <property type="protein sequence ID" value="KAL0838706.1"/>
    <property type="molecule type" value="Genomic_DNA"/>
</dbReference>
<keyword evidence="10" id="KW-0418">Kinase</keyword>
<organism evidence="24 25">
    <name type="scientific">Loxostege sticticalis</name>
    <name type="common">Beet webworm moth</name>
    <dbReference type="NCBI Taxonomy" id="481309"/>
    <lineage>
        <taxon>Eukaryota</taxon>
        <taxon>Metazoa</taxon>
        <taxon>Ecdysozoa</taxon>
        <taxon>Arthropoda</taxon>
        <taxon>Hexapoda</taxon>
        <taxon>Insecta</taxon>
        <taxon>Pterygota</taxon>
        <taxon>Neoptera</taxon>
        <taxon>Endopterygota</taxon>
        <taxon>Lepidoptera</taxon>
        <taxon>Glossata</taxon>
        <taxon>Ditrysia</taxon>
        <taxon>Pyraloidea</taxon>
        <taxon>Crambidae</taxon>
        <taxon>Pyraustinae</taxon>
        <taxon>Loxostege</taxon>
    </lineage>
</organism>
<dbReference type="EC" id="2.7.1.24" evidence="20"/>
<keyword evidence="22" id="KW-0472">Membrane</keyword>
<comment type="pathway">
    <text evidence="17">Cofactor biosynthesis; coenzyme A biosynthesis; CoA from (R)-pantothenate: step 4/5.</text>
</comment>
<keyword evidence="9" id="KW-0547">Nucleotide-binding</keyword>
<dbReference type="CDD" id="cd02164">
    <property type="entry name" value="PPAT_CoAS"/>
    <property type="match status" value="1"/>
</dbReference>
<dbReference type="NCBIfam" id="TIGR00152">
    <property type="entry name" value="dephospho-CoA kinase"/>
    <property type="match status" value="1"/>
</dbReference>
<evidence type="ECO:0000256" key="12">
    <source>
        <dbReference type="ARBA" id="ARBA00023128"/>
    </source>
</evidence>
<reference evidence="24 25" key="1">
    <citation type="submission" date="2024-06" db="EMBL/GenBank/DDBJ databases">
        <title>A chromosome-level genome assembly of beet webworm, Loxostege sticticalis.</title>
        <authorList>
            <person name="Zhang Y."/>
        </authorList>
    </citation>
    <scope>NUCLEOTIDE SEQUENCE [LARGE SCALE GENOMIC DNA]</scope>
    <source>
        <strain evidence="24">AQ028</strain>
        <tissue evidence="24">Male pupae</tissue>
    </source>
</reference>
<evidence type="ECO:0000256" key="14">
    <source>
        <dbReference type="ARBA" id="ARBA00051310"/>
    </source>
</evidence>
<dbReference type="FunFam" id="3.40.50.300:FF:000899">
    <property type="entry name" value="Bifunctional coenzyme A synthase"/>
    <property type="match status" value="1"/>
</dbReference>
<evidence type="ECO:0000256" key="17">
    <source>
        <dbReference type="ARBA" id="ARBA00060565"/>
    </source>
</evidence>
<dbReference type="PROSITE" id="PS51219">
    <property type="entry name" value="DPCK"/>
    <property type="match status" value="1"/>
</dbReference>
<dbReference type="Pfam" id="PF01467">
    <property type="entry name" value="CTP_transf_like"/>
    <property type="match status" value="1"/>
</dbReference>
<evidence type="ECO:0000313" key="24">
    <source>
        <dbReference type="EMBL" id="KAL0838706.1"/>
    </source>
</evidence>
<evidence type="ECO:0000313" key="25">
    <source>
        <dbReference type="Proteomes" id="UP001549921"/>
    </source>
</evidence>
<evidence type="ECO:0000256" key="7">
    <source>
        <dbReference type="ARBA" id="ARBA00022679"/>
    </source>
</evidence>
<keyword evidence="13" id="KW-0511">Multifunctional enzyme</keyword>
<dbReference type="InterPro" id="IPR014729">
    <property type="entry name" value="Rossmann-like_a/b/a_fold"/>
</dbReference>
<dbReference type="GO" id="GO:0005759">
    <property type="term" value="C:mitochondrial matrix"/>
    <property type="evidence" value="ECO:0007669"/>
    <property type="project" value="UniProtKB-SubCell"/>
</dbReference>
<dbReference type="Pfam" id="PF01121">
    <property type="entry name" value="CoaE"/>
    <property type="match status" value="1"/>
</dbReference>
<dbReference type="SUPFAM" id="SSF52374">
    <property type="entry name" value="Nucleotidylyl transferase"/>
    <property type="match status" value="1"/>
</dbReference>
<dbReference type="PANTHER" id="PTHR10695:SF46">
    <property type="entry name" value="BIFUNCTIONAL COENZYME A SYNTHASE-RELATED"/>
    <property type="match status" value="1"/>
</dbReference>
<keyword evidence="11" id="KW-0067">ATP-binding</keyword>
<evidence type="ECO:0000256" key="5">
    <source>
        <dbReference type="ARBA" id="ARBA00022490"/>
    </source>
</evidence>
<evidence type="ECO:0000256" key="6">
    <source>
        <dbReference type="ARBA" id="ARBA00022553"/>
    </source>
</evidence>
<dbReference type="InterPro" id="IPR001977">
    <property type="entry name" value="Depp_CoAkinase"/>
</dbReference>
<dbReference type="FunFam" id="3.40.50.620:FF:000089">
    <property type="entry name" value="Bifunctional coenzyme A synthase"/>
    <property type="match status" value="1"/>
</dbReference>
<dbReference type="Gene3D" id="3.40.50.300">
    <property type="entry name" value="P-loop containing nucleotide triphosphate hydrolases"/>
    <property type="match status" value="1"/>
</dbReference>
<dbReference type="InterPro" id="IPR027417">
    <property type="entry name" value="P-loop_NTPase"/>
</dbReference>
<evidence type="ECO:0000256" key="10">
    <source>
        <dbReference type="ARBA" id="ARBA00022777"/>
    </source>
</evidence>
<keyword evidence="5" id="KW-0963">Cytoplasm</keyword>
<evidence type="ECO:0000256" key="4">
    <source>
        <dbReference type="ARBA" id="ARBA00012392"/>
    </source>
</evidence>
<dbReference type="HAMAP" id="MF_00376">
    <property type="entry name" value="Dephospho_CoA_kinase"/>
    <property type="match status" value="1"/>
</dbReference>
<keyword evidence="12" id="KW-0496">Mitochondrion</keyword>
<comment type="subcellular location">
    <subcellularLocation>
        <location evidence="2">Cytoplasm</location>
    </subcellularLocation>
    <subcellularLocation>
        <location evidence="1">Mitochondrion matrix</location>
    </subcellularLocation>
</comment>
<evidence type="ECO:0000256" key="18">
    <source>
        <dbReference type="ARBA" id="ARBA00060696"/>
    </source>
</evidence>
<dbReference type="GO" id="GO:0004595">
    <property type="term" value="F:pantetheine-phosphate adenylyltransferase activity"/>
    <property type="evidence" value="ECO:0007669"/>
    <property type="project" value="UniProtKB-EC"/>
</dbReference>
<proteinExistence type="inferred from homology"/>
<evidence type="ECO:0000256" key="19">
    <source>
        <dbReference type="ARBA" id="ARBA00061673"/>
    </source>
</evidence>
<evidence type="ECO:0000256" key="9">
    <source>
        <dbReference type="ARBA" id="ARBA00022741"/>
    </source>
</evidence>
<dbReference type="GO" id="GO:0005524">
    <property type="term" value="F:ATP binding"/>
    <property type="evidence" value="ECO:0007669"/>
    <property type="project" value="UniProtKB-KW"/>
</dbReference>
<evidence type="ECO:0000256" key="2">
    <source>
        <dbReference type="ARBA" id="ARBA00004496"/>
    </source>
</evidence>
<dbReference type="GO" id="GO:0004140">
    <property type="term" value="F:dephospho-CoA kinase activity"/>
    <property type="evidence" value="ECO:0007669"/>
    <property type="project" value="UniProtKB-EC"/>
</dbReference>
<evidence type="ECO:0000256" key="1">
    <source>
        <dbReference type="ARBA" id="ARBA00004305"/>
    </source>
</evidence>
<dbReference type="NCBIfam" id="NF001985">
    <property type="entry name" value="PRK00777.1"/>
    <property type="match status" value="1"/>
</dbReference>
<keyword evidence="8" id="KW-0548">Nucleotidyltransferase</keyword>
<gene>
    <name evidence="24" type="ORF">ABMA28_016772</name>
</gene>
<comment type="pathway">
    <text evidence="18">Cofactor biosynthesis; coenzyme A biosynthesis; CoA from (R)-pantothenate: step 5/5.</text>
</comment>
<evidence type="ECO:0000256" key="21">
    <source>
        <dbReference type="ARBA" id="ARBA00067394"/>
    </source>
</evidence>
<comment type="catalytic activity">
    <reaction evidence="14">
        <text>(R)-4'-phosphopantetheine + ATP + H(+) = 3'-dephospho-CoA + diphosphate</text>
        <dbReference type="Rhea" id="RHEA:19801"/>
        <dbReference type="ChEBI" id="CHEBI:15378"/>
        <dbReference type="ChEBI" id="CHEBI:30616"/>
        <dbReference type="ChEBI" id="CHEBI:33019"/>
        <dbReference type="ChEBI" id="CHEBI:57328"/>
        <dbReference type="ChEBI" id="CHEBI:61723"/>
        <dbReference type="EC" id="2.7.7.3"/>
    </reaction>
    <physiologicalReaction direction="left-to-right" evidence="14">
        <dbReference type="Rhea" id="RHEA:19802"/>
    </physiologicalReaction>
</comment>
<evidence type="ECO:0000256" key="22">
    <source>
        <dbReference type="SAM" id="Phobius"/>
    </source>
</evidence>
<comment type="caution">
    <text evidence="24">The sequence shown here is derived from an EMBL/GenBank/DDBJ whole genome shotgun (WGS) entry which is preliminary data.</text>
</comment>
<comment type="subunit">
    <text evidence="3">Monomer.</text>
</comment>
<evidence type="ECO:0000256" key="3">
    <source>
        <dbReference type="ARBA" id="ARBA00011245"/>
    </source>
</evidence>
<evidence type="ECO:0000256" key="20">
    <source>
        <dbReference type="ARBA" id="ARBA00066359"/>
    </source>
</evidence>
<keyword evidence="22" id="KW-1133">Transmembrane helix</keyword>
<keyword evidence="7" id="KW-0808">Transferase</keyword>
<feature type="transmembrane region" description="Helical" evidence="22">
    <location>
        <begin position="7"/>
        <end position="24"/>
    </location>
</feature>
<dbReference type="Gene3D" id="3.40.50.620">
    <property type="entry name" value="HUPs"/>
    <property type="match status" value="1"/>
</dbReference>